<organism evidence="2 3">
    <name type="scientific">Ornithinibacillus xuwenensis</name>
    <dbReference type="NCBI Taxonomy" id="3144668"/>
    <lineage>
        <taxon>Bacteria</taxon>
        <taxon>Bacillati</taxon>
        <taxon>Bacillota</taxon>
        <taxon>Bacilli</taxon>
        <taxon>Bacillales</taxon>
        <taxon>Bacillaceae</taxon>
        <taxon>Ornithinibacillus</taxon>
    </lineage>
</organism>
<keyword evidence="1" id="KW-0812">Transmembrane</keyword>
<dbReference type="Proteomes" id="UP001444625">
    <property type="component" value="Unassembled WGS sequence"/>
</dbReference>
<protein>
    <submittedName>
        <fullName evidence="2">Uncharacterized protein</fullName>
    </submittedName>
</protein>
<gene>
    <name evidence="2" type="ORF">ABC228_14235</name>
</gene>
<dbReference type="EMBL" id="JBDIML010000005">
    <property type="protein sequence ID" value="MEN2768337.1"/>
    <property type="molecule type" value="Genomic_DNA"/>
</dbReference>
<dbReference type="RefSeq" id="WP_345825824.1">
    <property type="nucleotide sequence ID" value="NZ_JBDIML010000005.1"/>
</dbReference>
<evidence type="ECO:0000313" key="3">
    <source>
        <dbReference type="Proteomes" id="UP001444625"/>
    </source>
</evidence>
<keyword evidence="1" id="KW-1133">Transmembrane helix</keyword>
<keyword evidence="3" id="KW-1185">Reference proteome</keyword>
<evidence type="ECO:0000313" key="2">
    <source>
        <dbReference type="EMBL" id="MEN2768337.1"/>
    </source>
</evidence>
<name>A0ABU9XJ57_9BACI</name>
<accession>A0ABU9XJ57</accession>
<evidence type="ECO:0000256" key="1">
    <source>
        <dbReference type="SAM" id="Phobius"/>
    </source>
</evidence>
<comment type="caution">
    <text evidence="2">The sequence shown here is derived from an EMBL/GenBank/DDBJ whole genome shotgun (WGS) entry which is preliminary data.</text>
</comment>
<reference evidence="2 3" key="1">
    <citation type="submission" date="2024-05" db="EMBL/GenBank/DDBJ databases">
        <authorList>
            <person name="Haq I."/>
            <person name="Ullah Z."/>
            <person name="Ahmad R."/>
            <person name="Li M."/>
            <person name="Tong Y."/>
        </authorList>
    </citation>
    <scope>NUCLEOTIDE SEQUENCE [LARGE SCALE GENOMIC DNA]</scope>
    <source>
        <strain evidence="2 3">16A2E</strain>
    </source>
</reference>
<keyword evidence="1" id="KW-0472">Membrane</keyword>
<sequence length="534" mass="62785">MEEKQLDEILHEMKYDYERLPEFMDKEELIHRTEPRRRLHAAKKFLPSVIAVLGVILFTIISLTYLDWDKKRASEAEQTEDELEESALVESNEIDPELKEYLANAIEDFKKEIGLEDISNFSHVAMIEQTIKDLKQYSDSGVGDEIDQTKEYIDSVLTTPSMAFKELNHTEEDEQLLMLMNVVAMFQSNLQEYLGELLIDNQIKIPEYPEIIAAQENPETFTGSGSDEIRKFLTILKEQGYSLSMDSKTNYISVQVNYDNLKQQIIQAGFSEGYVKYVDYAKRTNTFSYAMGSDSAWEARADYLLELEALLMEYGQDYSRFFKENLIYDAYFFLDIYLMGPDETRPLTEESKQEFKQFLEEHEDSVFWDIINVAVQEWEKSNWMNYSGVVNPDQLEFLFDERFRHVHYQDIVRVDSWPFTIQTVELYDSYKDRIDQALLTDKSPIDILSLYTYAFQKDDVKTYSSLTVTSSELQEINWWSLKNEIQFLVMDYPTDNQATIYLVEYQWEEDSKIAVTVQLKHTNGLWKISSISRE</sequence>
<proteinExistence type="predicted"/>
<feature type="transmembrane region" description="Helical" evidence="1">
    <location>
        <begin position="45"/>
        <end position="66"/>
    </location>
</feature>